<evidence type="ECO:0000313" key="1">
    <source>
        <dbReference type="EMBL" id="QJA44926.1"/>
    </source>
</evidence>
<accession>A0A6H1ZAJ2</accession>
<dbReference type="EMBL" id="MT144624">
    <property type="protein sequence ID" value="QJH95616.1"/>
    <property type="molecule type" value="Genomic_DNA"/>
</dbReference>
<protein>
    <submittedName>
        <fullName evidence="1">Uncharacterized protein</fullName>
    </submittedName>
</protein>
<organism evidence="1">
    <name type="scientific">viral metagenome</name>
    <dbReference type="NCBI Taxonomy" id="1070528"/>
    <lineage>
        <taxon>unclassified sequences</taxon>
        <taxon>metagenomes</taxon>
        <taxon>organismal metagenomes</taxon>
    </lineage>
</organism>
<dbReference type="AlphaFoldDB" id="A0A6H1ZAJ2"/>
<evidence type="ECO:0000313" key="4">
    <source>
        <dbReference type="EMBL" id="QJI04643.1"/>
    </source>
</evidence>
<name>A0A6H1ZAJ2_9ZZZZ</name>
<evidence type="ECO:0000313" key="3">
    <source>
        <dbReference type="EMBL" id="QJH95616.1"/>
    </source>
</evidence>
<dbReference type="EMBL" id="MT143983">
    <property type="protein sequence ID" value="QJA44926.1"/>
    <property type="molecule type" value="Genomic_DNA"/>
</dbReference>
<gene>
    <name evidence="4" type="ORF">MM415A00105_0035</name>
    <name evidence="2" type="ORF">MM415B00347_0004</name>
    <name evidence="1" type="ORF">TM448A00170_0017</name>
    <name evidence="3" type="ORF">TM448B00479_0025</name>
</gene>
<proteinExistence type="predicted"/>
<evidence type="ECO:0000313" key="2">
    <source>
        <dbReference type="EMBL" id="QJA66436.1"/>
    </source>
</evidence>
<dbReference type="EMBL" id="MT145188">
    <property type="protein sequence ID" value="QJI04643.1"/>
    <property type="molecule type" value="Genomic_DNA"/>
</dbReference>
<sequence>MTEEEKARQELEYKVAEAKLRCKEVWTTLQQLNKIAKSYLDDWERWNERFERADRKLAEVDGRMRVVKSERKMPKIRLTREQILKIAEALEIEMEGEEGGEIVN</sequence>
<reference evidence="1" key="1">
    <citation type="submission" date="2020-03" db="EMBL/GenBank/DDBJ databases">
        <title>The deep terrestrial virosphere.</title>
        <authorList>
            <person name="Holmfeldt K."/>
            <person name="Nilsson E."/>
            <person name="Simone D."/>
            <person name="Lopez-Fernandez M."/>
            <person name="Wu X."/>
            <person name="de Brujin I."/>
            <person name="Lundin D."/>
            <person name="Andersson A."/>
            <person name="Bertilsson S."/>
            <person name="Dopson M."/>
        </authorList>
    </citation>
    <scope>NUCLEOTIDE SEQUENCE</scope>
    <source>
        <strain evidence="4">MM415A00105</strain>
        <strain evidence="2">MM415B00347</strain>
        <strain evidence="1">TM448A00170</strain>
        <strain evidence="3">TM448B00479</strain>
    </source>
</reference>
<dbReference type="EMBL" id="MT141555">
    <property type="protein sequence ID" value="QJA66436.1"/>
    <property type="molecule type" value="Genomic_DNA"/>
</dbReference>